<dbReference type="Proteomes" id="UP000515154">
    <property type="component" value="Unplaced"/>
</dbReference>
<dbReference type="AlphaFoldDB" id="A0A6P7TTV3"/>
<evidence type="ECO:0000313" key="2">
    <source>
        <dbReference type="Proteomes" id="UP000515154"/>
    </source>
</evidence>
<keyword evidence="2" id="KW-1185">Reference proteome</keyword>
<evidence type="ECO:0000256" key="1">
    <source>
        <dbReference type="SAM" id="MobiDB-lite"/>
    </source>
</evidence>
<gene>
    <name evidence="3" type="primary">LOC115228850</name>
</gene>
<dbReference type="RefSeq" id="XP_029655178.1">
    <property type="nucleotide sequence ID" value="XM_029799318.1"/>
</dbReference>
<sequence>MSVMNYSQSTIRDINRRLIYDRLRKVSNPFSRTPLKADNKEFEQLTANLVNFNAVLKNGPTSIQFPASLERDKAPFQGTFLTATPHNGQTGSKTGQEPTKPKSGSRTHPAKASATTTLWNMDICSMLGTSDEIQPEHVSPKPKMGTERAPPPKKAVHSRTETKCVKTDYCPIKVEAARGERFGGYESLVSRLKNRGRGEFINGGPACVPVCRRVEKVNFYGDLAEKRLNSPAYREFYSEAVGSLRDCPMEEGTTCVFEFGGLVPPHEEGVVCGECRRLRGGETGGGALPGDAVPCPAERGGSVCATVGHVE</sequence>
<proteinExistence type="predicted"/>
<feature type="region of interest" description="Disordered" evidence="1">
    <location>
        <begin position="131"/>
        <end position="160"/>
    </location>
</feature>
<protein>
    <submittedName>
        <fullName evidence="3">Uncharacterized protein LOC115228850</fullName>
    </submittedName>
</protein>
<organism evidence="2 3">
    <name type="scientific">Octopus sinensis</name>
    <name type="common">East Asian common octopus</name>
    <dbReference type="NCBI Taxonomy" id="2607531"/>
    <lineage>
        <taxon>Eukaryota</taxon>
        <taxon>Metazoa</taxon>
        <taxon>Spiralia</taxon>
        <taxon>Lophotrochozoa</taxon>
        <taxon>Mollusca</taxon>
        <taxon>Cephalopoda</taxon>
        <taxon>Coleoidea</taxon>
        <taxon>Octopodiformes</taxon>
        <taxon>Octopoda</taxon>
        <taxon>Incirrata</taxon>
        <taxon>Octopodidae</taxon>
        <taxon>Octopus</taxon>
    </lineage>
</organism>
<reference evidence="3" key="1">
    <citation type="submission" date="2025-08" db="UniProtKB">
        <authorList>
            <consortium name="RefSeq"/>
        </authorList>
    </citation>
    <scope>IDENTIFICATION</scope>
</reference>
<feature type="compositionally biased region" description="Polar residues" evidence="1">
    <location>
        <begin position="79"/>
        <end position="102"/>
    </location>
</feature>
<feature type="region of interest" description="Disordered" evidence="1">
    <location>
        <begin position="79"/>
        <end position="114"/>
    </location>
</feature>
<dbReference type="KEGG" id="osn:115228850"/>
<evidence type="ECO:0000313" key="3">
    <source>
        <dbReference type="RefSeq" id="XP_029655178.1"/>
    </source>
</evidence>
<name>A0A6P7TTV3_9MOLL</name>
<accession>A0A6P7TTV3</accession>